<sequence length="337" mass="37957">MSENSGDLTASEENNRVGPDFFGFYRNEVSGLLSQDDLLPSPHQTSDLAGNICKVSREKGSTKNSCRTKDSNGVIGSASLFPNGIGALLTESKKERLKSVLRQSVITLTHEVDEMIDPVLSICRIRSCLRCKESILSLDASTRKADEPERPHKKLKVLPACLRDQRKCNALFPLMCSFFWSLCNACGLAYVKNLKDRPPVTNSDTTAAAESTEIDDDLRILLENDSPKVEELMKMHCGELSDKLHYMEQKLDELLNIVMTTCRPMTIVEKQQLRRLIQDLPPRNLECVVEIIGHNKLSEKSSCDEVHVDLDKEDNVTLWRLYFYVTAYKLSQSEVGQ</sequence>
<dbReference type="AlphaFoldDB" id="A0AAW2X9D6"/>
<reference evidence="4" key="1">
    <citation type="submission" date="2020-06" db="EMBL/GenBank/DDBJ databases">
        <authorList>
            <person name="Li T."/>
            <person name="Hu X."/>
            <person name="Zhang T."/>
            <person name="Song X."/>
            <person name="Zhang H."/>
            <person name="Dai N."/>
            <person name="Sheng W."/>
            <person name="Hou X."/>
            <person name="Wei L."/>
        </authorList>
    </citation>
    <scope>NUCLEOTIDE SEQUENCE</scope>
    <source>
        <strain evidence="4">KEN1</strain>
        <tissue evidence="4">Leaf</tissue>
    </source>
</reference>
<feature type="domain" description="NET" evidence="3">
    <location>
        <begin position="255"/>
        <end position="336"/>
    </location>
</feature>
<dbReference type="InterPro" id="IPR027353">
    <property type="entry name" value="NET_dom"/>
</dbReference>
<organism evidence="4">
    <name type="scientific">Sesamum latifolium</name>
    <dbReference type="NCBI Taxonomy" id="2727402"/>
    <lineage>
        <taxon>Eukaryota</taxon>
        <taxon>Viridiplantae</taxon>
        <taxon>Streptophyta</taxon>
        <taxon>Embryophyta</taxon>
        <taxon>Tracheophyta</taxon>
        <taxon>Spermatophyta</taxon>
        <taxon>Magnoliopsida</taxon>
        <taxon>eudicotyledons</taxon>
        <taxon>Gunneridae</taxon>
        <taxon>Pentapetalae</taxon>
        <taxon>asterids</taxon>
        <taxon>lamiids</taxon>
        <taxon>Lamiales</taxon>
        <taxon>Pedaliaceae</taxon>
        <taxon>Sesamum</taxon>
    </lineage>
</organism>
<keyword evidence="1" id="KW-0805">Transcription regulation</keyword>
<evidence type="ECO:0000259" key="3">
    <source>
        <dbReference type="PROSITE" id="PS51525"/>
    </source>
</evidence>
<name>A0AAW2X9D6_9LAMI</name>
<dbReference type="EMBL" id="JACGWN010000005">
    <property type="protein sequence ID" value="KAL0450730.1"/>
    <property type="molecule type" value="Genomic_DNA"/>
</dbReference>
<gene>
    <name evidence="4" type="ORF">Slati_1629400</name>
</gene>
<dbReference type="Gene3D" id="1.20.1270.220">
    <property type="match status" value="1"/>
</dbReference>
<protein>
    <recommendedName>
        <fullName evidence="3">NET domain-containing protein</fullName>
    </recommendedName>
</protein>
<proteinExistence type="predicted"/>
<comment type="caution">
    <text evidence="4">The sequence shown here is derived from an EMBL/GenBank/DDBJ whole genome shotgun (WGS) entry which is preliminary data.</text>
</comment>
<accession>A0AAW2X9D6</accession>
<dbReference type="PROSITE" id="PS51525">
    <property type="entry name" value="NET"/>
    <property type="match status" value="1"/>
</dbReference>
<dbReference type="Pfam" id="PF17035">
    <property type="entry name" value="BET"/>
    <property type="match status" value="1"/>
</dbReference>
<evidence type="ECO:0000256" key="2">
    <source>
        <dbReference type="ARBA" id="ARBA00023163"/>
    </source>
</evidence>
<dbReference type="InterPro" id="IPR038336">
    <property type="entry name" value="NET_sf"/>
</dbReference>
<evidence type="ECO:0000256" key="1">
    <source>
        <dbReference type="ARBA" id="ARBA00023015"/>
    </source>
</evidence>
<dbReference type="PANTHER" id="PTHR45926">
    <property type="entry name" value="OSJNBA0053K19.4 PROTEIN"/>
    <property type="match status" value="1"/>
</dbReference>
<keyword evidence="2" id="KW-0804">Transcription</keyword>
<evidence type="ECO:0000313" key="4">
    <source>
        <dbReference type="EMBL" id="KAL0450730.1"/>
    </source>
</evidence>
<reference evidence="4" key="2">
    <citation type="journal article" date="2024" name="Plant">
        <title>Genomic evolution and insights into agronomic trait innovations of Sesamum species.</title>
        <authorList>
            <person name="Miao H."/>
            <person name="Wang L."/>
            <person name="Qu L."/>
            <person name="Liu H."/>
            <person name="Sun Y."/>
            <person name="Le M."/>
            <person name="Wang Q."/>
            <person name="Wei S."/>
            <person name="Zheng Y."/>
            <person name="Lin W."/>
            <person name="Duan Y."/>
            <person name="Cao H."/>
            <person name="Xiong S."/>
            <person name="Wang X."/>
            <person name="Wei L."/>
            <person name="Li C."/>
            <person name="Ma Q."/>
            <person name="Ju M."/>
            <person name="Zhao R."/>
            <person name="Li G."/>
            <person name="Mu C."/>
            <person name="Tian Q."/>
            <person name="Mei H."/>
            <person name="Zhang T."/>
            <person name="Gao T."/>
            <person name="Zhang H."/>
        </authorList>
    </citation>
    <scope>NUCLEOTIDE SEQUENCE</scope>
    <source>
        <strain evidence="4">KEN1</strain>
    </source>
</reference>